<dbReference type="InParanoid" id="A0A545ADW5"/>
<proteinExistence type="predicted"/>
<evidence type="ECO:0008006" key="4">
    <source>
        <dbReference type="Google" id="ProtNLM"/>
    </source>
</evidence>
<organism evidence="2 3">
    <name type="scientific">Cryptosporangium phraense</name>
    <dbReference type="NCBI Taxonomy" id="2593070"/>
    <lineage>
        <taxon>Bacteria</taxon>
        <taxon>Bacillati</taxon>
        <taxon>Actinomycetota</taxon>
        <taxon>Actinomycetes</taxon>
        <taxon>Cryptosporangiales</taxon>
        <taxon>Cryptosporangiaceae</taxon>
        <taxon>Cryptosporangium</taxon>
    </lineage>
</organism>
<sequence>MLFLAPPSDPSAEDSYPEAPPSPRQRGSGPGRRRASGPSSGGRSGANPATAVRMTRGARRSATDFGISDADVASVLASPARVTAEEDNPDRTRFSGGGLTVVTGADGTVLHVSRRRRS</sequence>
<comment type="caution">
    <text evidence="2">The sequence shown here is derived from an EMBL/GenBank/DDBJ whole genome shotgun (WGS) entry which is preliminary data.</text>
</comment>
<dbReference type="EMBL" id="VIRS01000070">
    <property type="protein sequence ID" value="TQS39526.1"/>
    <property type="molecule type" value="Genomic_DNA"/>
</dbReference>
<evidence type="ECO:0000313" key="2">
    <source>
        <dbReference type="EMBL" id="TQS39526.1"/>
    </source>
</evidence>
<reference evidence="2 3" key="1">
    <citation type="submission" date="2019-07" db="EMBL/GenBank/DDBJ databases">
        <title>Cryptosporangium phraense sp. nov., isolated from plant litter.</title>
        <authorList>
            <person name="Suriyachadkun C."/>
        </authorList>
    </citation>
    <scope>NUCLEOTIDE SEQUENCE [LARGE SCALE GENOMIC DNA]</scope>
    <source>
        <strain evidence="2 3">A-T 5661</strain>
    </source>
</reference>
<accession>A0A545ADW5</accession>
<evidence type="ECO:0000256" key="1">
    <source>
        <dbReference type="SAM" id="MobiDB-lite"/>
    </source>
</evidence>
<name>A0A545ADW5_9ACTN</name>
<dbReference type="OrthoDB" id="5190949at2"/>
<keyword evidence="3" id="KW-1185">Reference proteome</keyword>
<evidence type="ECO:0000313" key="3">
    <source>
        <dbReference type="Proteomes" id="UP000317982"/>
    </source>
</evidence>
<dbReference type="Proteomes" id="UP000317982">
    <property type="component" value="Unassembled WGS sequence"/>
</dbReference>
<gene>
    <name evidence="2" type="ORF">FL583_39550</name>
</gene>
<dbReference type="AlphaFoldDB" id="A0A545ADW5"/>
<feature type="region of interest" description="Disordered" evidence="1">
    <location>
        <begin position="1"/>
        <end position="99"/>
    </location>
</feature>
<protein>
    <recommendedName>
        <fullName evidence="4">DUF4258 domain-containing protein</fullName>
    </recommendedName>
</protein>
<dbReference type="RefSeq" id="WP_142710060.1">
    <property type="nucleotide sequence ID" value="NZ_VIRS01000070.1"/>
</dbReference>